<gene>
    <name evidence="2" type="ORF">PXEA_LOCUS33510</name>
</gene>
<comment type="caution">
    <text evidence="2">The sequence shown here is derived from an EMBL/GenBank/DDBJ whole genome shotgun (WGS) entry which is preliminary data.</text>
</comment>
<dbReference type="GO" id="GO:0005509">
    <property type="term" value="F:calcium ion binding"/>
    <property type="evidence" value="ECO:0007669"/>
    <property type="project" value="InterPro"/>
</dbReference>
<feature type="domain" description="EF-hand" evidence="1">
    <location>
        <begin position="3"/>
        <end position="38"/>
    </location>
</feature>
<dbReference type="SUPFAM" id="SSF47473">
    <property type="entry name" value="EF-hand"/>
    <property type="match status" value="1"/>
</dbReference>
<keyword evidence="3" id="KW-1185">Reference proteome</keyword>
<evidence type="ECO:0000313" key="2">
    <source>
        <dbReference type="EMBL" id="VEL40070.1"/>
    </source>
</evidence>
<accession>A0A448XM91</accession>
<dbReference type="InterPro" id="IPR011992">
    <property type="entry name" value="EF-hand-dom_pair"/>
</dbReference>
<dbReference type="PROSITE" id="PS50222">
    <property type="entry name" value="EF_HAND_2"/>
    <property type="match status" value="1"/>
</dbReference>
<reference evidence="2" key="1">
    <citation type="submission" date="2018-11" db="EMBL/GenBank/DDBJ databases">
        <authorList>
            <consortium name="Pathogen Informatics"/>
        </authorList>
    </citation>
    <scope>NUCLEOTIDE SEQUENCE</scope>
</reference>
<dbReference type="InterPro" id="IPR002048">
    <property type="entry name" value="EF_hand_dom"/>
</dbReference>
<evidence type="ECO:0000313" key="3">
    <source>
        <dbReference type="Proteomes" id="UP000784294"/>
    </source>
</evidence>
<name>A0A448XM91_9PLAT</name>
<dbReference type="AlphaFoldDB" id="A0A448XM91"/>
<proteinExistence type="predicted"/>
<sequence length="149" mass="16790">MACIEEEARRVFQLIDSDRDGWVSLEQLQLYLLHDGFSDGDVEVGVVFTLLTQTTLSISPIPAPHSPLVKTHTPAQPLFAPPSQPSLPLHTHTHTQFCLCMCRCLCVCLCMCVCVCVVCVEGHKFARLKITKRSDRQSIYKNRQVTMKM</sequence>
<dbReference type="Proteomes" id="UP000784294">
    <property type="component" value="Unassembled WGS sequence"/>
</dbReference>
<protein>
    <recommendedName>
        <fullName evidence="1">EF-hand domain-containing protein</fullName>
    </recommendedName>
</protein>
<organism evidence="2 3">
    <name type="scientific">Protopolystoma xenopodis</name>
    <dbReference type="NCBI Taxonomy" id="117903"/>
    <lineage>
        <taxon>Eukaryota</taxon>
        <taxon>Metazoa</taxon>
        <taxon>Spiralia</taxon>
        <taxon>Lophotrochozoa</taxon>
        <taxon>Platyhelminthes</taxon>
        <taxon>Monogenea</taxon>
        <taxon>Polyopisthocotylea</taxon>
        <taxon>Polystomatidea</taxon>
        <taxon>Polystomatidae</taxon>
        <taxon>Protopolystoma</taxon>
    </lineage>
</organism>
<evidence type="ECO:0000259" key="1">
    <source>
        <dbReference type="PROSITE" id="PS50222"/>
    </source>
</evidence>
<dbReference type="EMBL" id="CAAALY010263573">
    <property type="protein sequence ID" value="VEL40070.1"/>
    <property type="molecule type" value="Genomic_DNA"/>
</dbReference>